<feature type="domain" description="Malic enzyme N-terminal" evidence="1">
    <location>
        <begin position="96"/>
        <end position="138"/>
    </location>
</feature>
<dbReference type="EMBL" id="UYYB01108584">
    <property type="protein sequence ID" value="VDM80422.1"/>
    <property type="molecule type" value="Genomic_DNA"/>
</dbReference>
<dbReference type="PANTHER" id="PTHR23406">
    <property type="entry name" value="MALIC ENZYME-RELATED"/>
    <property type="match status" value="1"/>
</dbReference>
<evidence type="ECO:0000259" key="1">
    <source>
        <dbReference type="Pfam" id="PF00390"/>
    </source>
</evidence>
<accession>A0A3P7LMS0</accession>
<gene>
    <name evidence="2" type="ORF">SVUK_LOCUS15420</name>
</gene>
<dbReference type="GO" id="GO:0004473">
    <property type="term" value="F:malate dehydrogenase (decarboxylating) (NADP+) activity"/>
    <property type="evidence" value="ECO:0007669"/>
    <property type="project" value="TreeGrafter"/>
</dbReference>
<dbReference type="GO" id="GO:0005739">
    <property type="term" value="C:mitochondrion"/>
    <property type="evidence" value="ECO:0007669"/>
    <property type="project" value="TreeGrafter"/>
</dbReference>
<dbReference type="InterPro" id="IPR012301">
    <property type="entry name" value="Malic_N_dom"/>
</dbReference>
<organism evidence="2 3">
    <name type="scientific">Strongylus vulgaris</name>
    <name type="common">Blood worm</name>
    <dbReference type="NCBI Taxonomy" id="40348"/>
    <lineage>
        <taxon>Eukaryota</taxon>
        <taxon>Metazoa</taxon>
        <taxon>Ecdysozoa</taxon>
        <taxon>Nematoda</taxon>
        <taxon>Chromadorea</taxon>
        <taxon>Rhabditida</taxon>
        <taxon>Rhabditina</taxon>
        <taxon>Rhabditomorpha</taxon>
        <taxon>Strongyloidea</taxon>
        <taxon>Strongylidae</taxon>
        <taxon>Strongylus</taxon>
    </lineage>
</organism>
<dbReference type="InterPro" id="IPR046346">
    <property type="entry name" value="Aminoacid_DH-like_N_sf"/>
</dbReference>
<protein>
    <recommendedName>
        <fullName evidence="1">Malic enzyme N-terminal domain-containing protein</fullName>
    </recommendedName>
</protein>
<evidence type="ECO:0000313" key="2">
    <source>
        <dbReference type="EMBL" id="VDM80422.1"/>
    </source>
</evidence>
<dbReference type="AlphaFoldDB" id="A0A3P7LMS0"/>
<dbReference type="Pfam" id="PF00390">
    <property type="entry name" value="malic"/>
    <property type="match status" value="1"/>
</dbReference>
<sequence>MRQGQQYDLSNPKILALHKLYRVERTPPRHAGYDILKNPRIMKGTAFDLRERHRLGILGLIPPAVMTIEQQEYRIIRRIRAQTDPLMKYIILDELQSRNEALFYRVLHDNITELMPIVYTPTVGLACQNYGDIYRFPKLVFD</sequence>
<dbReference type="OrthoDB" id="5365701at2759"/>
<name>A0A3P7LMS0_STRVU</name>
<proteinExistence type="predicted"/>
<dbReference type="SUPFAM" id="SSF53223">
    <property type="entry name" value="Aminoacid dehydrogenase-like, N-terminal domain"/>
    <property type="match status" value="1"/>
</dbReference>
<dbReference type="Proteomes" id="UP000270094">
    <property type="component" value="Unassembled WGS sequence"/>
</dbReference>
<dbReference type="GO" id="GO:0006108">
    <property type="term" value="P:malate metabolic process"/>
    <property type="evidence" value="ECO:0007669"/>
    <property type="project" value="TreeGrafter"/>
</dbReference>
<reference evidence="2 3" key="1">
    <citation type="submission" date="2018-11" db="EMBL/GenBank/DDBJ databases">
        <authorList>
            <consortium name="Pathogen Informatics"/>
        </authorList>
    </citation>
    <scope>NUCLEOTIDE SEQUENCE [LARGE SCALE GENOMIC DNA]</scope>
</reference>
<dbReference type="PANTHER" id="PTHR23406:SF90">
    <property type="entry name" value="MALIC ENZYME-RELATED"/>
    <property type="match status" value="1"/>
</dbReference>
<keyword evidence="3" id="KW-1185">Reference proteome</keyword>
<dbReference type="Gene3D" id="1.20.1370.30">
    <property type="match status" value="1"/>
</dbReference>
<evidence type="ECO:0000313" key="3">
    <source>
        <dbReference type="Proteomes" id="UP000270094"/>
    </source>
</evidence>